<dbReference type="PROSITE" id="PS52035">
    <property type="entry name" value="PEPTIDASE_M14"/>
    <property type="match status" value="1"/>
</dbReference>
<comment type="similarity">
    <text evidence="2">Belongs to the peptidase M14 family.</text>
</comment>
<evidence type="ECO:0000256" key="3">
    <source>
        <dbReference type="SAM" id="SignalP"/>
    </source>
</evidence>
<comment type="cofactor">
    <cofactor evidence="1">
        <name>Zn(2+)</name>
        <dbReference type="ChEBI" id="CHEBI:29105"/>
    </cofactor>
</comment>
<dbReference type="PROSITE" id="PS51257">
    <property type="entry name" value="PROKAR_LIPOPROTEIN"/>
    <property type="match status" value="1"/>
</dbReference>
<dbReference type="eggNOG" id="COG2866">
    <property type="taxonomic scope" value="Bacteria"/>
</dbReference>
<dbReference type="SMART" id="SM00631">
    <property type="entry name" value="Zn_pept"/>
    <property type="match status" value="1"/>
</dbReference>
<dbReference type="PATRIC" id="fig|1280946.3.peg.2712"/>
<dbReference type="CDD" id="cd06237">
    <property type="entry name" value="M14_Nna1-like"/>
    <property type="match status" value="1"/>
</dbReference>
<dbReference type="PANTHER" id="PTHR12756">
    <property type="entry name" value="CYTOSOLIC CARBOXYPEPTIDASE"/>
    <property type="match status" value="1"/>
</dbReference>
<keyword evidence="6" id="KW-1185">Reference proteome</keyword>
<evidence type="ECO:0000313" key="6">
    <source>
        <dbReference type="Proteomes" id="UP000027037"/>
    </source>
</evidence>
<sequence length="400" mass="42860">MQKSGRGMLRGFGLAASALVLAACAHTADMSAVTTSDVLCETDAVTISAEFDGAGHHGCAISTDGPVLTVWPEASIAGPINPSPWYAFEADIHSSDPVKLRLDYAGYWHRYFPWISRDNGASWQKLGEDAVTVGDDGHIATVTLPGGPDSLLVAGRPLITPADMSVWSRALVERYGMQRVTYGESLDGRPLEALTIGPDTASRIVIALTGQHPPEQSGVAAFEVFAETLMAEVPAETLADTRFVLLPLVNPDGRARGNWRHNNGGLDLNRDWLNQSQPAIKAVTRYLSQEAEGRDVVAFLDFHSTQKTLVYTPPFEEAYADMSFPQALKNAFDAGIEPAPEWIAGHNAEAGTSKNWALQTLDVAGLTVELGDDAPPAEIESIGRLSAHAVINFLSRTAGE</sequence>
<evidence type="ECO:0000313" key="5">
    <source>
        <dbReference type="EMBL" id="KCZ53396.1"/>
    </source>
</evidence>
<keyword evidence="3" id="KW-0732">Signal</keyword>
<dbReference type="InterPro" id="IPR000834">
    <property type="entry name" value="Peptidase_M14"/>
</dbReference>
<dbReference type="GO" id="GO:0006508">
    <property type="term" value="P:proteolysis"/>
    <property type="evidence" value="ECO:0007669"/>
    <property type="project" value="InterPro"/>
</dbReference>
<proteinExistence type="inferred from homology"/>
<comment type="caution">
    <text evidence="5">The sequence shown here is derived from an EMBL/GenBank/DDBJ whole genome shotgun (WGS) entry which is preliminary data.</text>
</comment>
<reference evidence="5 6" key="1">
    <citation type="journal article" date="2014" name="Antonie Van Leeuwenhoek">
        <title>Hyphomonas beringensis sp. nov. and Hyphomonas chukchiensis sp. nov., isolated from surface seawater of the Bering Sea and Chukchi Sea.</title>
        <authorList>
            <person name="Li C."/>
            <person name="Lai Q."/>
            <person name="Li G."/>
            <person name="Dong C."/>
            <person name="Wang J."/>
            <person name="Liao Y."/>
            <person name="Shao Z."/>
        </authorList>
    </citation>
    <scope>NUCLEOTIDE SEQUENCE [LARGE SCALE GENOMIC DNA]</scope>
    <source>
        <strain evidence="5 6">25B14_1</strain>
    </source>
</reference>
<feature type="domain" description="Peptidase M14" evidence="4">
    <location>
        <begin position="156"/>
        <end position="397"/>
    </location>
</feature>
<dbReference type="EMBL" id="AWFF01000054">
    <property type="protein sequence ID" value="KCZ53396.1"/>
    <property type="molecule type" value="Genomic_DNA"/>
</dbReference>
<evidence type="ECO:0000256" key="1">
    <source>
        <dbReference type="ARBA" id="ARBA00001947"/>
    </source>
</evidence>
<feature type="active site" description="Proton donor/acceptor" evidence="2">
    <location>
        <position position="369"/>
    </location>
</feature>
<dbReference type="OrthoDB" id="6221272at2"/>
<organism evidence="5 6">
    <name type="scientific">Hyphomonas beringensis</name>
    <dbReference type="NCBI Taxonomy" id="1280946"/>
    <lineage>
        <taxon>Bacteria</taxon>
        <taxon>Pseudomonadati</taxon>
        <taxon>Pseudomonadota</taxon>
        <taxon>Alphaproteobacteria</taxon>
        <taxon>Hyphomonadales</taxon>
        <taxon>Hyphomonadaceae</taxon>
        <taxon>Hyphomonas</taxon>
    </lineage>
</organism>
<protein>
    <recommendedName>
        <fullName evidence="4">Peptidase M14 domain-containing protein</fullName>
    </recommendedName>
</protein>
<dbReference type="STRING" id="1280946.HY29_04010"/>
<dbReference type="InterPro" id="IPR050821">
    <property type="entry name" value="Cytosolic_carboxypeptidase"/>
</dbReference>
<name>A0A062TZ90_9PROT</name>
<accession>A0A062TZ90</accession>
<dbReference type="AlphaFoldDB" id="A0A062TZ90"/>
<feature type="chain" id="PRO_5001618657" description="Peptidase M14 domain-containing protein" evidence="3">
    <location>
        <begin position="23"/>
        <end position="400"/>
    </location>
</feature>
<gene>
    <name evidence="5" type="ORF">HY29_04010</name>
</gene>
<dbReference type="PANTHER" id="PTHR12756:SF11">
    <property type="entry name" value="CYTOSOLIC CARBOXYPEPTIDASE 1"/>
    <property type="match status" value="1"/>
</dbReference>
<evidence type="ECO:0000259" key="4">
    <source>
        <dbReference type="PROSITE" id="PS52035"/>
    </source>
</evidence>
<dbReference type="RefSeq" id="WP_034797757.1">
    <property type="nucleotide sequence ID" value="NZ_AWFF01000054.1"/>
</dbReference>
<dbReference type="GO" id="GO:0004181">
    <property type="term" value="F:metallocarboxypeptidase activity"/>
    <property type="evidence" value="ECO:0007669"/>
    <property type="project" value="InterPro"/>
</dbReference>
<dbReference type="Pfam" id="PF00246">
    <property type="entry name" value="Peptidase_M14"/>
    <property type="match status" value="1"/>
</dbReference>
<dbReference type="SUPFAM" id="SSF53187">
    <property type="entry name" value="Zn-dependent exopeptidases"/>
    <property type="match status" value="1"/>
</dbReference>
<dbReference type="Gene3D" id="3.40.630.10">
    <property type="entry name" value="Zn peptidases"/>
    <property type="match status" value="1"/>
</dbReference>
<evidence type="ECO:0000256" key="2">
    <source>
        <dbReference type="PROSITE-ProRule" id="PRU01379"/>
    </source>
</evidence>
<feature type="signal peptide" evidence="3">
    <location>
        <begin position="1"/>
        <end position="22"/>
    </location>
</feature>
<dbReference type="Proteomes" id="UP000027037">
    <property type="component" value="Unassembled WGS sequence"/>
</dbReference>
<dbReference type="GO" id="GO:0008270">
    <property type="term" value="F:zinc ion binding"/>
    <property type="evidence" value="ECO:0007669"/>
    <property type="project" value="InterPro"/>
</dbReference>